<proteinExistence type="predicted"/>
<protein>
    <submittedName>
        <fullName evidence="2">Uncharacterized protein</fullName>
    </submittedName>
</protein>
<keyword evidence="3" id="KW-1185">Reference proteome</keyword>
<accession>A0A397JKS8</accession>
<comment type="caution">
    <text evidence="2">The sequence shown here is derived from an EMBL/GenBank/DDBJ whole genome shotgun (WGS) entry which is preliminary data.</text>
</comment>
<gene>
    <name evidence="2" type="ORF">Glove_19g42</name>
</gene>
<evidence type="ECO:0000313" key="3">
    <source>
        <dbReference type="Proteomes" id="UP000266861"/>
    </source>
</evidence>
<evidence type="ECO:0000256" key="1">
    <source>
        <dbReference type="SAM" id="MobiDB-lite"/>
    </source>
</evidence>
<name>A0A397JKS8_9GLOM</name>
<dbReference type="Proteomes" id="UP000266861">
    <property type="component" value="Unassembled WGS sequence"/>
</dbReference>
<reference evidence="2 3" key="1">
    <citation type="submission" date="2018-08" db="EMBL/GenBank/DDBJ databases">
        <title>Genome and evolution of the arbuscular mycorrhizal fungus Diversispora epigaea (formerly Glomus versiforme) and its bacterial endosymbionts.</title>
        <authorList>
            <person name="Sun X."/>
            <person name="Fei Z."/>
            <person name="Harrison M."/>
        </authorList>
    </citation>
    <scope>NUCLEOTIDE SEQUENCE [LARGE SCALE GENOMIC DNA]</scope>
    <source>
        <strain evidence="2 3">IT104</strain>
    </source>
</reference>
<dbReference type="EMBL" id="PQFF01000017">
    <property type="protein sequence ID" value="RHZ88979.1"/>
    <property type="molecule type" value="Genomic_DNA"/>
</dbReference>
<feature type="compositionally biased region" description="Basic and acidic residues" evidence="1">
    <location>
        <begin position="16"/>
        <end position="35"/>
    </location>
</feature>
<feature type="compositionally biased region" description="Low complexity" evidence="1">
    <location>
        <begin position="1"/>
        <end position="14"/>
    </location>
</feature>
<sequence length="80" mass="8973">MKNNNNTANAVSTVDRGVRGSKGDIDSRGNRDGGSEHNLNNKFIEKNPIIEKFSLSSSENENEDNEKEKISFQLFNEIND</sequence>
<dbReference type="AlphaFoldDB" id="A0A397JKS8"/>
<feature type="region of interest" description="Disordered" evidence="1">
    <location>
        <begin position="1"/>
        <end position="80"/>
    </location>
</feature>
<evidence type="ECO:0000313" key="2">
    <source>
        <dbReference type="EMBL" id="RHZ88979.1"/>
    </source>
</evidence>
<organism evidence="2 3">
    <name type="scientific">Diversispora epigaea</name>
    <dbReference type="NCBI Taxonomy" id="1348612"/>
    <lineage>
        <taxon>Eukaryota</taxon>
        <taxon>Fungi</taxon>
        <taxon>Fungi incertae sedis</taxon>
        <taxon>Mucoromycota</taxon>
        <taxon>Glomeromycotina</taxon>
        <taxon>Glomeromycetes</taxon>
        <taxon>Diversisporales</taxon>
        <taxon>Diversisporaceae</taxon>
        <taxon>Diversispora</taxon>
    </lineage>
</organism>